<evidence type="ECO:0000313" key="2">
    <source>
        <dbReference type="EMBL" id="GAA5069848.1"/>
    </source>
</evidence>
<dbReference type="Proteomes" id="UP001501083">
    <property type="component" value="Unassembled WGS sequence"/>
</dbReference>
<protein>
    <submittedName>
        <fullName evidence="2">Uncharacterized protein</fullName>
    </submittedName>
</protein>
<comment type="caution">
    <text evidence="2">The sequence shown here is derived from an EMBL/GenBank/DDBJ whole genome shotgun (WGS) entry which is preliminary data.</text>
</comment>
<sequence length="281" mass="31080">MRVNYETCEMETTSKLNKITPKFWNTRYGAINAVSDDNMIVHSLERYGEWAESELDLLSGVLQEGATVLQVGAEYGAHALWLSQTVGPEGEVHVFDADRMANLQLCANAALNGVANIYGYVTGAESKRDVIVDALSLEKLQLIKINPTGTLQSVLGGAGDSIRKHKPYLYFRVGSPELTDAGGDPDRRRFLWPLPTQHAWRWRSRRLSCRGAGNHAASAGRRAGTLRASERHRRRRPQCSFNATGAASFRRLVPGASWSCGPTRKRLAPKCRDPRFTDPAG</sequence>
<dbReference type="Gene3D" id="3.40.50.150">
    <property type="entry name" value="Vaccinia Virus protein VP39"/>
    <property type="match status" value="1"/>
</dbReference>
<dbReference type="SUPFAM" id="SSF53335">
    <property type="entry name" value="S-adenosyl-L-methionine-dependent methyltransferases"/>
    <property type="match status" value="1"/>
</dbReference>
<gene>
    <name evidence="2" type="ORF">GCM10025759_07120</name>
</gene>
<organism evidence="2 3">
    <name type="scientific">Lysobacter panacisoli</name>
    <dbReference type="NCBI Taxonomy" id="1255263"/>
    <lineage>
        <taxon>Bacteria</taxon>
        <taxon>Pseudomonadati</taxon>
        <taxon>Pseudomonadota</taxon>
        <taxon>Gammaproteobacteria</taxon>
        <taxon>Lysobacterales</taxon>
        <taxon>Lysobacteraceae</taxon>
        <taxon>Lysobacter</taxon>
    </lineage>
</organism>
<feature type="region of interest" description="Disordered" evidence="1">
    <location>
        <begin position="213"/>
        <end position="240"/>
    </location>
</feature>
<proteinExistence type="predicted"/>
<name>A0ABP9L7M0_9GAMM</name>
<keyword evidence="3" id="KW-1185">Reference proteome</keyword>
<dbReference type="EMBL" id="BAABKY010000001">
    <property type="protein sequence ID" value="GAA5069848.1"/>
    <property type="molecule type" value="Genomic_DNA"/>
</dbReference>
<reference evidence="3" key="1">
    <citation type="journal article" date="2019" name="Int. J. Syst. Evol. Microbiol.">
        <title>The Global Catalogue of Microorganisms (GCM) 10K type strain sequencing project: providing services to taxonomists for standard genome sequencing and annotation.</title>
        <authorList>
            <consortium name="The Broad Institute Genomics Platform"/>
            <consortium name="The Broad Institute Genome Sequencing Center for Infectious Disease"/>
            <person name="Wu L."/>
            <person name="Ma J."/>
        </authorList>
    </citation>
    <scope>NUCLEOTIDE SEQUENCE [LARGE SCALE GENOMIC DNA]</scope>
    <source>
        <strain evidence="3">JCM 19212</strain>
    </source>
</reference>
<accession>A0ABP9L7M0</accession>
<dbReference type="InterPro" id="IPR029063">
    <property type="entry name" value="SAM-dependent_MTases_sf"/>
</dbReference>
<evidence type="ECO:0000313" key="3">
    <source>
        <dbReference type="Proteomes" id="UP001501083"/>
    </source>
</evidence>
<evidence type="ECO:0000256" key="1">
    <source>
        <dbReference type="SAM" id="MobiDB-lite"/>
    </source>
</evidence>